<feature type="domain" description="Alpha/beta hydrolase fold-3" evidence="5">
    <location>
        <begin position="77"/>
        <end position="282"/>
    </location>
</feature>
<keyword evidence="7" id="KW-1185">Reference proteome</keyword>
<organism evidence="6 7">
    <name type="scientific">Shinella sumterensis</name>
    <dbReference type="NCBI Taxonomy" id="1967501"/>
    <lineage>
        <taxon>Bacteria</taxon>
        <taxon>Pseudomonadati</taxon>
        <taxon>Pseudomonadota</taxon>
        <taxon>Alphaproteobacteria</taxon>
        <taxon>Hyphomicrobiales</taxon>
        <taxon>Rhizobiaceae</taxon>
        <taxon>Shinella</taxon>
    </lineage>
</organism>
<dbReference type="RefSeq" id="WP_306038834.1">
    <property type="nucleotide sequence ID" value="NZ_CP132303.1"/>
</dbReference>
<proteinExistence type="inferred from homology"/>
<evidence type="ECO:0000256" key="1">
    <source>
        <dbReference type="ARBA" id="ARBA00010515"/>
    </source>
</evidence>
<gene>
    <name evidence="6" type="ORF">Q9313_22075</name>
</gene>
<dbReference type="EMBL" id="CP132303">
    <property type="protein sequence ID" value="WLR99472.1"/>
    <property type="molecule type" value="Genomic_DNA"/>
</dbReference>
<sequence>MTGLDPSATRALAWPGEPQKPVEDCTPAEARKQYLDGFSRLQWPLEPVGETIEQDAGGIRVKIWRGQDAQHEGAPALLYLHGGGFVIGAPETHEDICRILANAAGAVVVSPDYRLAPEHPFPAAIEDCAATLHWMKEQAASLGIDADRVLVAGDSAGGNLAAVIALMARDRQVPAILGQVLIYPVTDQQQTSDSYRRYATDFGLTTEAMRWFRDHYVPDENCRMDWRASPLLVPSLQGVAPAFVVLAGHDVLFDEGLAYAKRLEAEASARCHIWPGQIHGFVSMGGAIPEAREALDAILDAWRGMDPRLGT</sequence>
<keyword evidence="6" id="KW-0614">Plasmid</keyword>
<evidence type="ECO:0000313" key="6">
    <source>
        <dbReference type="EMBL" id="WLR99472.1"/>
    </source>
</evidence>
<dbReference type="InterPro" id="IPR050300">
    <property type="entry name" value="GDXG_lipolytic_enzyme"/>
</dbReference>
<dbReference type="Proteomes" id="UP001234585">
    <property type="component" value="Plasmid unnamed1"/>
</dbReference>
<evidence type="ECO:0000259" key="5">
    <source>
        <dbReference type="Pfam" id="PF07859"/>
    </source>
</evidence>
<comment type="similarity">
    <text evidence="1">Belongs to the 'GDXG' lipolytic enzyme family.</text>
</comment>
<geneLocation type="plasmid" evidence="6 7">
    <name>unnamed1</name>
</geneLocation>
<dbReference type="Gene3D" id="3.40.50.1820">
    <property type="entry name" value="alpha/beta hydrolase"/>
    <property type="match status" value="1"/>
</dbReference>
<evidence type="ECO:0000256" key="3">
    <source>
        <dbReference type="PROSITE-ProRule" id="PRU10038"/>
    </source>
</evidence>
<protein>
    <submittedName>
        <fullName evidence="6">Alpha/beta hydrolase</fullName>
    </submittedName>
</protein>
<dbReference type="PROSITE" id="PS01174">
    <property type="entry name" value="LIPASE_GDXG_SER"/>
    <property type="match status" value="1"/>
</dbReference>
<feature type="region of interest" description="Disordered" evidence="4">
    <location>
        <begin position="1"/>
        <end position="23"/>
    </location>
</feature>
<evidence type="ECO:0000313" key="7">
    <source>
        <dbReference type="Proteomes" id="UP001234585"/>
    </source>
</evidence>
<dbReference type="GO" id="GO:0016787">
    <property type="term" value="F:hydrolase activity"/>
    <property type="evidence" value="ECO:0007669"/>
    <property type="project" value="UniProtKB-KW"/>
</dbReference>
<dbReference type="InterPro" id="IPR033140">
    <property type="entry name" value="Lipase_GDXG_put_SER_AS"/>
</dbReference>
<evidence type="ECO:0000256" key="2">
    <source>
        <dbReference type="ARBA" id="ARBA00022801"/>
    </source>
</evidence>
<reference evidence="6 7" key="1">
    <citation type="submission" date="2023-08" db="EMBL/GenBank/DDBJ databases">
        <title>Pathogen: clinical or host-associated sample.</title>
        <authorList>
            <person name="Hergert J."/>
            <person name="Casey R."/>
            <person name="Wagner J."/>
            <person name="Young E.L."/>
            <person name="Oakeson K.F."/>
        </authorList>
    </citation>
    <scope>NUCLEOTIDE SEQUENCE [LARGE SCALE GENOMIC DNA]</scope>
    <source>
        <strain evidence="6 7">1760953</strain>
        <plasmid evidence="6 7">unnamed1</plasmid>
    </source>
</reference>
<dbReference type="InterPro" id="IPR029058">
    <property type="entry name" value="AB_hydrolase_fold"/>
</dbReference>
<accession>A0AA50CNZ0</accession>
<evidence type="ECO:0000256" key="4">
    <source>
        <dbReference type="SAM" id="MobiDB-lite"/>
    </source>
</evidence>
<dbReference type="AlphaFoldDB" id="A0AA50CNZ0"/>
<dbReference type="InterPro" id="IPR013094">
    <property type="entry name" value="AB_hydrolase_3"/>
</dbReference>
<dbReference type="PANTHER" id="PTHR48081">
    <property type="entry name" value="AB HYDROLASE SUPERFAMILY PROTEIN C4A8.06C"/>
    <property type="match status" value="1"/>
</dbReference>
<name>A0AA50CNZ0_9HYPH</name>
<keyword evidence="2 6" id="KW-0378">Hydrolase</keyword>
<feature type="active site" evidence="3">
    <location>
        <position position="155"/>
    </location>
</feature>
<dbReference type="SUPFAM" id="SSF53474">
    <property type="entry name" value="alpha/beta-Hydrolases"/>
    <property type="match status" value="1"/>
</dbReference>
<dbReference type="PANTHER" id="PTHR48081:SF8">
    <property type="entry name" value="ALPHA_BETA HYDROLASE FOLD-3 DOMAIN-CONTAINING PROTEIN-RELATED"/>
    <property type="match status" value="1"/>
</dbReference>
<dbReference type="Pfam" id="PF07859">
    <property type="entry name" value="Abhydrolase_3"/>
    <property type="match status" value="1"/>
</dbReference>